<dbReference type="EMBL" id="CP051142">
    <property type="protein sequence ID" value="QIX00535.1"/>
    <property type="molecule type" value="Genomic_DNA"/>
</dbReference>
<accession>A0A6H0Y0V1</accession>
<dbReference type="AlphaFoldDB" id="A0A6H0Y0V1"/>
<feature type="region of interest" description="Disordered" evidence="1">
    <location>
        <begin position="1"/>
        <end position="33"/>
    </location>
</feature>
<keyword evidence="4" id="KW-1185">Reference proteome</keyword>
<gene>
    <name evidence="3" type="ORF">AMS68_006052</name>
</gene>
<protein>
    <submittedName>
        <fullName evidence="3">Uncharacterized protein</fullName>
    </submittedName>
</protein>
<reference evidence="3 4" key="1">
    <citation type="journal article" date="2016" name="Sci. Rep.">
        <title>Peltaster fructicola genome reveals evolution from an invasive phytopathogen to an ectophytic parasite.</title>
        <authorList>
            <person name="Xu C."/>
            <person name="Chen H."/>
            <person name="Gleason M.L."/>
            <person name="Xu J.R."/>
            <person name="Liu H."/>
            <person name="Zhang R."/>
            <person name="Sun G."/>
        </authorList>
    </citation>
    <scope>NUCLEOTIDE SEQUENCE [LARGE SCALE GENOMIC DNA]</scope>
    <source>
        <strain evidence="3 4">LNHT1506</strain>
    </source>
</reference>
<keyword evidence="2" id="KW-1133">Transmembrane helix</keyword>
<feature type="transmembrane region" description="Helical" evidence="2">
    <location>
        <begin position="109"/>
        <end position="132"/>
    </location>
</feature>
<evidence type="ECO:0000313" key="4">
    <source>
        <dbReference type="Proteomes" id="UP000503462"/>
    </source>
</evidence>
<keyword evidence="2" id="KW-0472">Membrane</keyword>
<feature type="transmembrane region" description="Helical" evidence="2">
    <location>
        <begin position="165"/>
        <end position="185"/>
    </location>
</feature>
<dbReference type="Proteomes" id="UP000503462">
    <property type="component" value="Chromosome 4"/>
</dbReference>
<sequence length="482" mass="53036">MAEQANTGDASQHLLASERQASPSAPGKMDIDTKKTEVTEKPVLLSSTSSRQAIQKRVGISTRIMPLVSALISTVISIMLLATDIQRWALPSDGYLAEYVKTEYPSVSVVVQIIGTLLGFLWTYSVTSAFNLTVRSKLMDLSTNVERLRLYVSVSRKAFDLTLPAWALIISVTFYGITLLPTWLWTGCLTPHIVTEYGIAETGTLRLPDTRNVTMPMETNRLNVWCDTVNLDNGTFSNCPGPRSTIPHVIVQNRSYGVGASVGLTDDSYTLYGDGPPRYSFQEIGLDTSVSCKYNTTADWTVGHNLTDRTKDDSLPNLFYAEGRRPNECWAGKPPGGVGNGYIVQSFNATADTVVAFSAGGCCCTWDGRPPYQLAIAAGRQYNFLNNIQCNLYFTTSLFNVSVDTQAWTMSVQSLGSNDTLMTTRQKQSQIEMAMRALQGITQVETTLYTSSVGSALERYMQSYYGSSFDPGQPDDSVLWYI</sequence>
<feature type="transmembrane region" description="Helical" evidence="2">
    <location>
        <begin position="64"/>
        <end position="89"/>
    </location>
</feature>
<feature type="compositionally biased region" description="Polar residues" evidence="1">
    <location>
        <begin position="1"/>
        <end position="10"/>
    </location>
</feature>
<evidence type="ECO:0000313" key="3">
    <source>
        <dbReference type="EMBL" id="QIX00535.1"/>
    </source>
</evidence>
<name>A0A6H0Y0V1_9PEZI</name>
<evidence type="ECO:0000256" key="1">
    <source>
        <dbReference type="SAM" id="MobiDB-lite"/>
    </source>
</evidence>
<proteinExistence type="predicted"/>
<dbReference type="OrthoDB" id="529273at2759"/>
<keyword evidence="2" id="KW-0812">Transmembrane</keyword>
<evidence type="ECO:0000256" key="2">
    <source>
        <dbReference type="SAM" id="Phobius"/>
    </source>
</evidence>
<organism evidence="3 4">
    <name type="scientific">Peltaster fructicola</name>
    <dbReference type="NCBI Taxonomy" id="286661"/>
    <lineage>
        <taxon>Eukaryota</taxon>
        <taxon>Fungi</taxon>
        <taxon>Dikarya</taxon>
        <taxon>Ascomycota</taxon>
        <taxon>Pezizomycotina</taxon>
        <taxon>Dothideomycetes</taxon>
        <taxon>Dothideomycetes incertae sedis</taxon>
        <taxon>Peltaster</taxon>
    </lineage>
</organism>